<dbReference type="AlphaFoldDB" id="E3HAF1"/>
<keyword evidence="2" id="KW-1185">Reference proteome</keyword>
<sequence>MKKTILGLMLIVGSLSLANDRLDRGEQKFFEWQNSNLAKQERVADENLSRKVKELKVETNEIMNERGSNR</sequence>
<evidence type="ECO:0000313" key="2">
    <source>
        <dbReference type="Proteomes" id="UP000006875"/>
    </source>
</evidence>
<organism evidence="1 2">
    <name type="scientific">Ilyobacter polytropus (strain ATCC 51220 / DSM 2926 / LMG 16218 / CuHBu1)</name>
    <dbReference type="NCBI Taxonomy" id="572544"/>
    <lineage>
        <taxon>Bacteria</taxon>
        <taxon>Fusobacteriati</taxon>
        <taxon>Fusobacteriota</taxon>
        <taxon>Fusobacteriia</taxon>
        <taxon>Fusobacteriales</taxon>
        <taxon>Fusobacteriaceae</taxon>
        <taxon>Ilyobacter</taxon>
    </lineage>
</organism>
<dbReference type="KEGG" id="ipo:Ilyop_0236"/>
<dbReference type="HOGENOM" id="CLU_2752371_0_0_0"/>
<dbReference type="Proteomes" id="UP000006875">
    <property type="component" value="Chromosome"/>
</dbReference>
<protein>
    <submittedName>
        <fullName evidence="1">Uncharacterized protein</fullName>
    </submittedName>
</protein>
<reference evidence="1 2" key="1">
    <citation type="journal article" date="2010" name="Stand. Genomic Sci.">
        <title>Complete genome sequence of Ilyobacter polytropus type strain (CuHbu1).</title>
        <authorList>
            <person name="Sikorski J."/>
            <person name="Chertkov O."/>
            <person name="Lapidus A."/>
            <person name="Nolan M."/>
            <person name="Lucas S."/>
            <person name="Del Rio T.G."/>
            <person name="Tice H."/>
            <person name="Cheng J.F."/>
            <person name="Tapia R."/>
            <person name="Han C."/>
            <person name="Goodwin L."/>
            <person name="Pitluck S."/>
            <person name="Liolios K."/>
            <person name="Ivanova N."/>
            <person name="Mavromatis K."/>
            <person name="Mikhailova N."/>
            <person name="Pati A."/>
            <person name="Chen A."/>
            <person name="Palaniappan K."/>
            <person name="Land M."/>
            <person name="Hauser L."/>
            <person name="Chang Y.J."/>
            <person name="Jeffries C.D."/>
            <person name="Brambilla E."/>
            <person name="Yasawong M."/>
            <person name="Rohde M."/>
            <person name="Pukall R."/>
            <person name="Spring S."/>
            <person name="Goker M."/>
            <person name="Woyke T."/>
            <person name="Bristow J."/>
            <person name="Eisen J.A."/>
            <person name="Markowitz V."/>
            <person name="Hugenholtz P."/>
            <person name="Kyrpides N.C."/>
            <person name="Klenk H.P."/>
        </authorList>
    </citation>
    <scope>NUCLEOTIDE SEQUENCE [LARGE SCALE GENOMIC DNA]</scope>
    <source>
        <strain evidence="2">ATCC 51220 / DSM 2926 / LMG 16218 / CuHBu1</strain>
    </source>
</reference>
<dbReference type="EMBL" id="CP002281">
    <property type="protein sequence ID" value="ADO82025.1"/>
    <property type="molecule type" value="Genomic_DNA"/>
</dbReference>
<proteinExistence type="predicted"/>
<accession>E3HAF1</accession>
<name>E3HAF1_ILYPC</name>
<evidence type="ECO:0000313" key="1">
    <source>
        <dbReference type="EMBL" id="ADO82025.1"/>
    </source>
</evidence>
<gene>
    <name evidence="1" type="ordered locus">Ilyop_0236</name>
</gene>
<dbReference type="RefSeq" id="WP_013386696.1">
    <property type="nucleotide sequence ID" value="NC_014632.1"/>
</dbReference>